<evidence type="ECO:0000256" key="1">
    <source>
        <dbReference type="SAM" id="SignalP"/>
    </source>
</evidence>
<organism evidence="2 3">
    <name type="scientific">Diaporthe ampelina</name>
    <dbReference type="NCBI Taxonomy" id="1214573"/>
    <lineage>
        <taxon>Eukaryota</taxon>
        <taxon>Fungi</taxon>
        <taxon>Dikarya</taxon>
        <taxon>Ascomycota</taxon>
        <taxon>Pezizomycotina</taxon>
        <taxon>Sordariomycetes</taxon>
        <taxon>Sordariomycetidae</taxon>
        <taxon>Diaporthales</taxon>
        <taxon>Diaporthaceae</taxon>
        <taxon>Diaporthe</taxon>
    </lineage>
</organism>
<feature type="signal peptide" evidence="1">
    <location>
        <begin position="1"/>
        <end position="20"/>
    </location>
</feature>
<protein>
    <recommendedName>
        <fullName evidence="4">Small secreted protein</fullName>
    </recommendedName>
</protein>
<evidence type="ECO:0008006" key="4">
    <source>
        <dbReference type="Google" id="ProtNLM"/>
    </source>
</evidence>
<dbReference type="EMBL" id="LCUC01000702">
    <property type="protein sequence ID" value="KKY29523.1"/>
    <property type="molecule type" value="Genomic_DNA"/>
</dbReference>
<dbReference type="AlphaFoldDB" id="A0A0G2H2J0"/>
<name>A0A0G2H2J0_9PEZI</name>
<accession>A0A0G2H2J0</accession>
<reference evidence="2 3" key="2">
    <citation type="submission" date="2015-05" db="EMBL/GenBank/DDBJ databases">
        <authorList>
            <person name="Morales-Cruz A."/>
            <person name="Amrine K.C."/>
            <person name="Cantu D."/>
        </authorList>
    </citation>
    <scope>NUCLEOTIDE SEQUENCE [LARGE SCALE GENOMIC DNA]</scope>
    <source>
        <strain evidence="2">DA912</strain>
    </source>
</reference>
<reference evidence="2 3" key="1">
    <citation type="submission" date="2015-05" db="EMBL/GenBank/DDBJ databases">
        <title>Distinctive expansion of gene families associated with plant cell wall degradation and secondary metabolism in the genomes of grapevine trunk pathogens.</title>
        <authorList>
            <person name="Lawrence D.P."/>
            <person name="Travadon R."/>
            <person name="Rolshausen P.E."/>
            <person name="Baumgartner K."/>
        </authorList>
    </citation>
    <scope>NUCLEOTIDE SEQUENCE [LARGE SCALE GENOMIC DNA]</scope>
    <source>
        <strain evidence="2">DA912</strain>
    </source>
</reference>
<comment type="caution">
    <text evidence="2">The sequence shown here is derived from an EMBL/GenBank/DDBJ whole genome shotgun (WGS) entry which is preliminary data.</text>
</comment>
<keyword evidence="3" id="KW-1185">Reference proteome</keyword>
<evidence type="ECO:0000313" key="2">
    <source>
        <dbReference type="EMBL" id="KKY29523.1"/>
    </source>
</evidence>
<feature type="chain" id="PRO_5002545107" description="Small secreted protein" evidence="1">
    <location>
        <begin position="21"/>
        <end position="108"/>
    </location>
</feature>
<dbReference type="OrthoDB" id="5219036at2759"/>
<evidence type="ECO:0000313" key="3">
    <source>
        <dbReference type="Proteomes" id="UP000034680"/>
    </source>
</evidence>
<keyword evidence="1" id="KW-0732">Signal</keyword>
<gene>
    <name evidence="2" type="ORF">UCDDA912_g10552</name>
</gene>
<dbReference type="Proteomes" id="UP000034680">
    <property type="component" value="Unassembled WGS sequence"/>
</dbReference>
<proteinExistence type="predicted"/>
<sequence>MKSITTTATTLLALASSAAANTWTLYCGDSCSNGTAIVTGSNFTGASCTNLTSEYEYCYLEADRSWYYAAVFQNEDCVVSSDAAGSVLQAGECTDSGAFDSYFVVLDV</sequence>